<dbReference type="EMBL" id="MN739520">
    <property type="protein sequence ID" value="QHT10313.1"/>
    <property type="molecule type" value="Genomic_DNA"/>
</dbReference>
<sequence>MIDYFNYTFGYNFVIDAFIKLNLKKIHILY</sequence>
<dbReference type="AlphaFoldDB" id="A0A6C0D1I3"/>
<reference evidence="1" key="1">
    <citation type="journal article" date="2020" name="Nature">
        <title>Giant virus diversity and host interactions through global metagenomics.</title>
        <authorList>
            <person name="Schulz F."/>
            <person name="Roux S."/>
            <person name="Paez-Espino D."/>
            <person name="Jungbluth S."/>
            <person name="Walsh D.A."/>
            <person name="Denef V.J."/>
            <person name="McMahon K.D."/>
            <person name="Konstantinidis K.T."/>
            <person name="Eloe-Fadrosh E.A."/>
            <person name="Kyrpides N.C."/>
            <person name="Woyke T."/>
        </authorList>
    </citation>
    <scope>NUCLEOTIDE SEQUENCE</scope>
    <source>
        <strain evidence="1">GVMAG-M-3300023174-107</strain>
    </source>
</reference>
<protein>
    <submittedName>
        <fullName evidence="1">Uncharacterized protein</fullName>
    </submittedName>
</protein>
<evidence type="ECO:0000313" key="1">
    <source>
        <dbReference type="EMBL" id="QHT10313.1"/>
    </source>
</evidence>
<proteinExistence type="predicted"/>
<name>A0A6C0D1I3_9ZZZZ</name>
<accession>A0A6C0D1I3</accession>
<organism evidence="1">
    <name type="scientific">viral metagenome</name>
    <dbReference type="NCBI Taxonomy" id="1070528"/>
    <lineage>
        <taxon>unclassified sequences</taxon>
        <taxon>metagenomes</taxon>
        <taxon>organismal metagenomes</taxon>
    </lineage>
</organism>